<gene>
    <name evidence="3" type="ORF">MiSe_26340</name>
</gene>
<dbReference type="Gene3D" id="3.40.50.1010">
    <property type="entry name" value="5'-nuclease"/>
    <property type="match status" value="1"/>
</dbReference>
<proteinExistence type="predicted"/>
<dbReference type="AlphaFoldDB" id="A0AAV3X7U4"/>
<dbReference type="Proteomes" id="UP001050975">
    <property type="component" value="Unassembled WGS sequence"/>
</dbReference>
<evidence type="ECO:0000259" key="2">
    <source>
        <dbReference type="Pfam" id="PF01936"/>
    </source>
</evidence>
<dbReference type="CDD" id="cd10911">
    <property type="entry name" value="PIN_LabA"/>
    <property type="match status" value="1"/>
</dbReference>
<keyword evidence="4" id="KW-1185">Reference proteome</keyword>
<evidence type="ECO:0000313" key="3">
    <source>
        <dbReference type="EMBL" id="GET37880.1"/>
    </source>
</evidence>
<accession>A0AAV3X7U4</accession>
<feature type="domain" description="NYN" evidence="2">
    <location>
        <begin position="202"/>
        <end position="350"/>
    </location>
</feature>
<dbReference type="EMBL" id="BLAY01000035">
    <property type="protein sequence ID" value="GET37880.1"/>
    <property type="molecule type" value="Genomic_DNA"/>
</dbReference>
<dbReference type="RefSeq" id="WP_226580110.1">
    <property type="nucleotide sequence ID" value="NZ_BLAY01000035.1"/>
</dbReference>
<protein>
    <recommendedName>
        <fullName evidence="2">NYN domain-containing protein</fullName>
    </recommendedName>
</protein>
<reference evidence="3" key="1">
    <citation type="submission" date="2019-10" db="EMBL/GenBank/DDBJ databases">
        <title>Draft genome sequece of Microseira wollei NIES-4236.</title>
        <authorList>
            <person name="Yamaguchi H."/>
            <person name="Suzuki S."/>
            <person name="Kawachi M."/>
        </authorList>
    </citation>
    <scope>NUCLEOTIDE SEQUENCE</scope>
    <source>
        <strain evidence="3">NIES-4236</strain>
    </source>
</reference>
<dbReference type="InterPro" id="IPR047140">
    <property type="entry name" value="LabA"/>
</dbReference>
<sequence length="357" mass="40189">MSDKHKLLKTAKQICLFSSVVGAGISAISGQVAYFSVPLSLAVVLMNEDRCRRCDLLQQSQQKNQITAADVEQHFHEIDYQIEQFQKGESQLKPPQQKYLTNTHLRLIISKLHQVQQQQKVMQIGQINKLEQQVKEIQQMLGDLDASTEDLQDRTRNLDQLQQQLAEVQQMLQAEAFSRTIPLSPKVTSSATKSCHRQQHERVAIFVDAANLYYGATSLGININYAQLLSVLQAKSAVCRVFLYTGVEPNNKKQLSFLSWMQRQGYQVISKEVVQRADGSRKANLDVELALHMVELANSYDTAVLVSGDGDFVFPVKIVQSRGKRVEVVSFRSNTSVTLCKAADCFLDLETIPDQIC</sequence>
<evidence type="ECO:0000313" key="4">
    <source>
        <dbReference type="Proteomes" id="UP001050975"/>
    </source>
</evidence>
<name>A0AAV3X7U4_9CYAN</name>
<keyword evidence="1" id="KW-0175">Coiled coil</keyword>
<dbReference type="PANTHER" id="PTHR35458:SF8">
    <property type="entry name" value="SLR0650 PROTEIN"/>
    <property type="match status" value="1"/>
</dbReference>
<comment type="caution">
    <text evidence="3">The sequence shown here is derived from an EMBL/GenBank/DDBJ whole genome shotgun (WGS) entry which is preliminary data.</text>
</comment>
<evidence type="ECO:0000256" key="1">
    <source>
        <dbReference type="SAM" id="Coils"/>
    </source>
</evidence>
<dbReference type="PANTHER" id="PTHR35458">
    <property type="entry name" value="SLR0755 PROTEIN"/>
    <property type="match status" value="1"/>
</dbReference>
<feature type="coiled-coil region" evidence="1">
    <location>
        <begin position="127"/>
        <end position="178"/>
    </location>
</feature>
<organism evidence="3 4">
    <name type="scientific">Microseira wollei NIES-4236</name>
    <dbReference type="NCBI Taxonomy" id="2530354"/>
    <lineage>
        <taxon>Bacteria</taxon>
        <taxon>Bacillati</taxon>
        <taxon>Cyanobacteriota</taxon>
        <taxon>Cyanophyceae</taxon>
        <taxon>Oscillatoriophycideae</taxon>
        <taxon>Aerosakkonematales</taxon>
        <taxon>Aerosakkonemataceae</taxon>
        <taxon>Microseira</taxon>
    </lineage>
</organism>
<dbReference type="GO" id="GO:0004540">
    <property type="term" value="F:RNA nuclease activity"/>
    <property type="evidence" value="ECO:0007669"/>
    <property type="project" value="InterPro"/>
</dbReference>
<dbReference type="InterPro" id="IPR021139">
    <property type="entry name" value="NYN"/>
</dbReference>
<dbReference type="Pfam" id="PF01936">
    <property type="entry name" value="NYN"/>
    <property type="match status" value="1"/>
</dbReference>